<dbReference type="PANTHER" id="PTHR42751:SF3">
    <property type="entry name" value="SODIUM_GLUTAMATE SYMPORTER"/>
    <property type="match status" value="1"/>
</dbReference>
<feature type="transmembrane region" description="Helical" evidence="7">
    <location>
        <begin position="85"/>
        <end position="105"/>
    </location>
</feature>
<dbReference type="Pfam" id="PF02254">
    <property type="entry name" value="TrkA_N"/>
    <property type="match status" value="1"/>
</dbReference>
<feature type="transmembrane region" description="Helical" evidence="7">
    <location>
        <begin position="273"/>
        <end position="291"/>
    </location>
</feature>
<comment type="subcellular location">
    <subcellularLocation>
        <location evidence="1">Membrane</location>
        <topology evidence="1">Multi-pass membrane protein</topology>
    </subcellularLocation>
</comment>
<protein>
    <submittedName>
        <fullName evidence="10">Cation:proton antiporter</fullName>
    </submittedName>
</protein>
<evidence type="ECO:0000259" key="9">
    <source>
        <dbReference type="Pfam" id="PF02254"/>
    </source>
</evidence>
<organism evidence="10 11">
    <name type="scientific">Paracoccus benzoatiresistens</name>
    <dbReference type="NCBI Taxonomy" id="2997341"/>
    <lineage>
        <taxon>Bacteria</taxon>
        <taxon>Pseudomonadati</taxon>
        <taxon>Pseudomonadota</taxon>
        <taxon>Alphaproteobacteria</taxon>
        <taxon>Rhodobacterales</taxon>
        <taxon>Paracoccaceae</taxon>
        <taxon>Paracoccus</taxon>
    </lineage>
</organism>
<dbReference type="RefSeq" id="WP_268943503.1">
    <property type="nucleotide sequence ID" value="NZ_JAPTYD010000037.1"/>
</dbReference>
<dbReference type="InterPro" id="IPR003148">
    <property type="entry name" value="RCK_N"/>
</dbReference>
<feature type="transmembrane region" description="Helical" evidence="7">
    <location>
        <begin position="328"/>
        <end position="352"/>
    </location>
</feature>
<feature type="domain" description="RCK N-terminal" evidence="9">
    <location>
        <begin position="416"/>
        <end position="538"/>
    </location>
</feature>
<dbReference type="PANTHER" id="PTHR42751">
    <property type="entry name" value="SODIUM/HYDROGEN EXCHANGER FAMILY/TRKA DOMAIN PROTEIN"/>
    <property type="match status" value="1"/>
</dbReference>
<evidence type="ECO:0000256" key="3">
    <source>
        <dbReference type="ARBA" id="ARBA00022448"/>
    </source>
</evidence>
<feature type="domain" description="Cation/H+ exchanger transmembrane" evidence="8">
    <location>
        <begin position="18"/>
        <end position="371"/>
    </location>
</feature>
<dbReference type="SUPFAM" id="SSF51735">
    <property type="entry name" value="NAD(P)-binding Rossmann-fold domains"/>
    <property type="match status" value="1"/>
</dbReference>
<evidence type="ECO:0000313" key="11">
    <source>
        <dbReference type="Proteomes" id="UP001149822"/>
    </source>
</evidence>
<feature type="transmembrane region" description="Helical" evidence="7">
    <location>
        <begin position="358"/>
        <end position="377"/>
    </location>
</feature>
<dbReference type="InterPro" id="IPR036291">
    <property type="entry name" value="NAD(P)-bd_dom_sf"/>
</dbReference>
<feature type="transmembrane region" description="Helical" evidence="7">
    <location>
        <begin position="56"/>
        <end position="73"/>
    </location>
</feature>
<name>A0ABT4J8G9_9RHOB</name>
<evidence type="ECO:0000259" key="8">
    <source>
        <dbReference type="Pfam" id="PF00999"/>
    </source>
</evidence>
<feature type="transmembrane region" description="Helical" evidence="7">
    <location>
        <begin position="188"/>
        <end position="207"/>
    </location>
</feature>
<dbReference type="Proteomes" id="UP001149822">
    <property type="component" value="Unassembled WGS sequence"/>
</dbReference>
<feature type="transmembrane region" description="Helical" evidence="7">
    <location>
        <begin position="219"/>
        <end position="239"/>
    </location>
</feature>
<feature type="transmembrane region" description="Helical" evidence="7">
    <location>
        <begin position="297"/>
        <end position="316"/>
    </location>
</feature>
<keyword evidence="5 7" id="KW-1133">Transmembrane helix</keyword>
<dbReference type="EMBL" id="JAPTYD010000037">
    <property type="protein sequence ID" value="MCZ0963426.1"/>
    <property type="molecule type" value="Genomic_DNA"/>
</dbReference>
<evidence type="ECO:0000256" key="5">
    <source>
        <dbReference type="ARBA" id="ARBA00022989"/>
    </source>
</evidence>
<reference evidence="10" key="1">
    <citation type="submission" date="2022-12" db="EMBL/GenBank/DDBJ databases">
        <title>Paracoccus sp. EF6 isolated from a lake water.</title>
        <authorList>
            <person name="Liu H."/>
        </authorList>
    </citation>
    <scope>NUCLEOTIDE SEQUENCE</scope>
    <source>
        <strain evidence="10">EF6</strain>
    </source>
</reference>
<dbReference type="Gene3D" id="3.40.50.720">
    <property type="entry name" value="NAD(P)-binding Rossmann-like Domain"/>
    <property type="match status" value="1"/>
</dbReference>
<gene>
    <name evidence="10" type="ORF">OU682_17615</name>
</gene>
<accession>A0ABT4J8G9</accession>
<keyword evidence="4 7" id="KW-0812">Transmembrane</keyword>
<keyword evidence="6 7" id="KW-0472">Membrane</keyword>
<proteinExistence type="inferred from homology"/>
<evidence type="ECO:0000313" key="10">
    <source>
        <dbReference type="EMBL" id="MCZ0963426.1"/>
    </source>
</evidence>
<keyword evidence="3" id="KW-0813">Transport</keyword>
<dbReference type="Pfam" id="PF00999">
    <property type="entry name" value="Na_H_Exchanger"/>
    <property type="match status" value="1"/>
</dbReference>
<feature type="transmembrane region" description="Helical" evidence="7">
    <location>
        <begin position="117"/>
        <end position="136"/>
    </location>
</feature>
<evidence type="ECO:0000256" key="7">
    <source>
        <dbReference type="SAM" id="Phobius"/>
    </source>
</evidence>
<dbReference type="InterPro" id="IPR006153">
    <property type="entry name" value="Cation/H_exchanger_TM"/>
</dbReference>
<sequence>MPDLTTFSEVALLLVMAAAIGLVGTLARQPLIVSFIAVGLIAGPSALDVVHSDAQIDLLSELGIAVLLFLVGIKLDLKLIRSLGMVSVMTGLGQVICTAFFGYLIGLGLGLGHVTSLYVAVALAFSSTIIVVKMLSDRREIDALHGQIALGILIVQDLAVIFAMIALSASGIGTDAHGGSEGRSVVSVLFWGLVLVAAMVLFARHVANPLTERLARVPELLVVFAIALATVSAAVTDVAGLGKEVGGLLAGVALASTGYRETISARLAPLRDFLLLFFFVALGGALDLTLLGGQIVAALVLSVFVLIGKPLIILGMTGAMGYRKRSGFLAGLTVAQISEFSLIFVAMGLSLGHVTEDVLGLVTMVAVVTIAASTYMITYSHQLYTVFEPLLGIFERGRTPKEPLDADAAKASSYKVIIFGLGRFGTAIGLRLHKRGIRVLGVDFNPQAVRRWRGLGLEADFGDAGDPEFVSELPFRGVEWMVSTVPIHPTGLSHEDTRRTLIQLARSAGFSGRMAAASHSAGDTEVLFGAGVDLVLEPFQDAADRAVELLRGATAEQRTEFPQIAAEGREPGDHAYLVDAKG</sequence>
<feature type="transmembrane region" description="Helical" evidence="7">
    <location>
        <begin position="6"/>
        <end position="24"/>
    </location>
</feature>
<feature type="transmembrane region" description="Helical" evidence="7">
    <location>
        <begin position="31"/>
        <end position="50"/>
    </location>
</feature>
<keyword evidence="11" id="KW-1185">Reference proteome</keyword>
<dbReference type="Gene3D" id="1.20.1530.20">
    <property type="match status" value="1"/>
</dbReference>
<dbReference type="InterPro" id="IPR038770">
    <property type="entry name" value="Na+/solute_symporter_sf"/>
</dbReference>
<feature type="transmembrane region" description="Helical" evidence="7">
    <location>
        <begin position="148"/>
        <end position="168"/>
    </location>
</feature>
<evidence type="ECO:0000256" key="4">
    <source>
        <dbReference type="ARBA" id="ARBA00022692"/>
    </source>
</evidence>
<evidence type="ECO:0000256" key="6">
    <source>
        <dbReference type="ARBA" id="ARBA00023136"/>
    </source>
</evidence>
<evidence type="ECO:0000256" key="2">
    <source>
        <dbReference type="ARBA" id="ARBA00005551"/>
    </source>
</evidence>
<comment type="caution">
    <text evidence="10">The sequence shown here is derived from an EMBL/GenBank/DDBJ whole genome shotgun (WGS) entry which is preliminary data.</text>
</comment>
<comment type="similarity">
    <text evidence="2">Belongs to the monovalent cation:proton antiporter 2 (CPA2) transporter (TC 2.A.37) family.</text>
</comment>
<evidence type="ECO:0000256" key="1">
    <source>
        <dbReference type="ARBA" id="ARBA00004141"/>
    </source>
</evidence>